<evidence type="ECO:0000313" key="3">
    <source>
        <dbReference type="EMBL" id="OWQ90768.1"/>
    </source>
</evidence>
<dbReference type="Proteomes" id="UP000197468">
    <property type="component" value="Unassembled WGS sequence"/>
</dbReference>
<dbReference type="PROSITE" id="PS00588">
    <property type="entry name" value="FLAGELLA_BB_ROD"/>
    <property type="match status" value="1"/>
</dbReference>
<organism evidence="3 4">
    <name type="scientific">Roseateles aquatilis</name>
    <dbReference type="NCBI Taxonomy" id="431061"/>
    <lineage>
        <taxon>Bacteria</taxon>
        <taxon>Pseudomonadati</taxon>
        <taxon>Pseudomonadota</taxon>
        <taxon>Betaproteobacteria</taxon>
        <taxon>Burkholderiales</taxon>
        <taxon>Sphaerotilaceae</taxon>
        <taxon>Roseateles</taxon>
    </lineage>
</organism>
<sequence>MSSISLSTALSGMSAANERLRASANNVANVNTPGYRRERIEAQTAEDGDGVTTQVVKVPEPGAKLETDVVEQQSATYAFVGNLRVLQTQIRAEGALLDIHV</sequence>
<proteinExistence type="inferred from homology"/>
<name>A0A246JDV7_9BURK</name>
<evidence type="ECO:0000256" key="1">
    <source>
        <dbReference type="ARBA" id="ARBA00009677"/>
    </source>
</evidence>
<dbReference type="RefSeq" id="WP_088384975.1">
    <property type="nucleotide sequence ID" value="NZ_NIOF01000004.1"/>
</dbReference>
<evidence type="ECO:0000259" key="2">
    <source>
        <dbReference type="Pfam" id="PF00460"/>
    </source>
</evidence>
<dbReference type="GO" id="GO:0009288">
    <property type="term" value="C:bacterial-type flagellum"/>
    <property type="evidence" value="ECO:0007669"/>
    <property type="project" value="UniProtKB-ARBA"/>
</dbReference>
<accession>A0A246JDV7</accession>
<evidence type="ECO:0000313" key="4">
    <source>
        <dbReference type="Proteomes" id="UP000197468"/>
    </source>
</evidence>
<dbReference type="AlphaFoldDB" id="A0A246JDV7"/>
<dbReference type="OrthoDB" id="5986582at2"/>
<dbReference type="EMBL" id="NIOF01000004">
    <property type="protein sequence ID" value="OWQ90768.1"/>
    <property type="molecule type" value="Genomic_DNA"/>
</dbReference>
<keyword evidence="4" id="KW-1185">Reference proteome</keyword>
<dbReference type="InterPro" id="IPR019776">
    <property type="entry name" value="Flagellar_basal_body_rod_CS"/>
</dbReference>
<protein>
    <recommendedName>
        <fullName evidence="2">Flagellar basal body rod protein N-terminal domain-containing protein</fullName>
    </recommendedName>
</protein>
<comment type="caution">
    <text evidence="3">The sequence shown here is derived from an EMBL/GenBank/DDBJ whole genome shotgun (WGS) entry which is preliminary data.</text>
</comment>
<gene>
    <name evidence="3" type="ORF">CDN99_11370</name>
</gene>
<dbReference type="InterPro" id="IPR001444">
    <property type="entry name" value="Flag_bb_rod_N"/>
</dbReference>
<reference evidence="3 4" key="1">
    <citation type="journal article" date="2008" name="Int. J. Syst. Evol. Microbiol.">
        <title>Description of Roseateles aquatilis sp. nov. and Roseateles terrae sp. nov., in the class Betaproteobacteria, and emended description of the genus Roseateles.</title>
        <authorList>
            <person name="Gomila M."/>
            <person name="Bowien B."/>
            <person name="Falsen E."/>
            <person name="Moore E.R."/>
            <person name="Lalucat J."/>
        </authorList>
    </citation>
    <scope>NUCLEOTIDE SEQUENCE [LARGE SCALE GENOMIC DNA]</scope>
    <source>
        <strain evidence="3 4">CCUG 48205</strain>
    </source>
</reference>
<dbReference type="Pfam" id="PF00460">
    <property type="entry name" value="Flg_bb_rod"/>
    <property type="match status" value="1"/>
</dbReference>
<comment type="similarity">
    <text evidence="1">Belongs to the flagella basal body rod proteins family.</text>
</comment>
<feature type="domain" description="Flagellar basal body rod protein N-terminal" evidence="2">
    <location>
        <begin position="6"/>
        <end position="36"/>
    </location>
</feature>